<feature type="compositionally biased region" description="Basic and acidic residues" evidence="1">
    <location>
        <begin position="195"/>
        <end position="204"/>
    </location>
</feature>
<dbReference type="Pfam" id="PF14411">
    <property type="entry name" value="LHH"/>
    <property type="match status" value="1"/>
</dbReference>
<gene>
    <name evidence="3" type="ORF">HWA77_23080</name>
</gene>
<dbReference type="InterPro" id="IPR026834">
    <property type="entry name" value="LHH"/>
</dbReference>
<feature type="region of interest" description="Disordered" evidence="1">
    <location>
        <begin position="195"/>
        <end position="240"/>
    </location>
</feature>
<proteinExistence type="predicted"/>
<evidence type="ECO:0000313" key="3">
    <source>
        <dbReference type="EMBL" id="NVP03096.1"/>
    </source>
</evidence>
<dbReference type="EMBL" id="JABXOR010001487">
    <property type="protein sequence ID" value="NVP03096.1"/>
    <property type="molecule type" value="Genomic_DNA"/>
</dbReference>
<reference evidence="3 4" key="1">
    <citation type="submission" date="2020-06" db="EMBL/GenBank/DDBJ databases">
        <title>Photobacterium damselae subsp. damselae comparative genomics.</title>
        <authorList>
            <person name="Osorio C.R."/>
        </authorList>
    </citation>
    <scope>NUCLEOTIDE SEQUENCE [LARGE SCALE GENOMIC DNA]</scope>
    <source>
        <strain evidence="3 4">TW250/03</strain>
    </source>
</reference>
<accession>A0A850QWU3</accession>
<comment type="caution">
    <text evidence="3">The sequence shown here is derived from an EMBL/GenBank/DDBJ whole genome shotgun (WGS) entry which is preliminary data.</text>
</comment>
<feature type="compositionally biased region" description="Basic and acidic residues" evidence="1">
    <location>
        <begin position="227"/>
        <end position="240"/>
    </location>
</feature>
<dbReference type="AlphaFoldDB" id="A0A850QWU3"/>
<protein>
    <recommendedName>
        <fullName evidence="2">LHH domain-containing protein</fullName>
    </recommendedName>
</protein>
<name>A0A850QWU3_PHODD</name>
<feature type="domain" description="LHH" evidence="2">
    <location>
        <begin position="154"/>
        <end position="238"/>
    </location>
</feature>
<organism evidence="3 4">
    <name type="scientific">Photobacterium damselae subsp. damselae</name>
    <name type="common">Listonella damsela</name>
    <dbReference type="NCBI Taxonomy" id="85581"/>
    <lineage>
        <taxon>Bacteria</taxon>
        <taxon>Pseudomonadati</taxon>
        <taxon>Pseudomonadota</taxon>
        <taxon>Gammaproteobacteria</taxon>
        <taxon>Vibrionales</taxon>
        <taxon>Vibrionaceae</taxon>
        <taxon>Photobacterium</taxon>
    </lineage>
</organism>
<dbReference type="Proteomes" id="UP000533429">
    <property type="component" value="Unassembled WGS sequence"/>
</dbReference>
<evidence type="ECO:0000259" key="2">
    <source>
        <dbReference type="Pfam" id="PF14411"/>
    </source>
</evidence>
<evidence type="ECO:0000256" key="1">
    <source>
        <dbReference type="SAM" id="MobiDB-lite"/>
    </source>
</evidence>
<sequence>MTGGIEMITIDNTKSHSELPLEGMDLEPIQDWSESIENNGNHSIEKPDIAFIERSTRVALMEQSAIAFVGGHENSNGEVPVTDVTEKEGLSDEEKAKIKEETGWSDEIIENIQNMKQYEILKNAGLIEAEINGRKCLIKENIDLDYTDDDGISNRDRIARGLAPLDSKTGKPLELHHLGQKADSPLVELTAEEHRTGEYEDGKKNQSLWHDNTLETEVHGEGNTWTQERKDHWKARSDNV</sequence>
<evidence type="ECO:0000313" key="4">
    <source>
        <dbReference type="Proteomes" id="UP000533429"/>
    </source>
</evidence>